<evidence type="ECO:0000313" key="3">
    <source>
        <dbReference type="EMBL" id="OQO07786.1"/>
    </source>
</evidence>
<gene>
    <name evidence="3" type="ORF">B0A48_06577</name>
</gene>
<feature type="compositionally biased region" description="Basic and acidic residues" evidence="1">
    <location>
        <begin position="158"/>
        <end position="167"/>
    </location>
</feature>
<dbReference type="EMBL" id="NAJO01000013">
    <property type="protein sequence ID" value="OQO07786.1"/>
    <property type="molecule type" value="Genomic_DNA"/>
</dbReference>
<dbReference type="OrthoDB" id="5398191at2759"/>
<feature type="region of interest" description="Disordered" evidence="1">
    <location>
        <begin position="422"/>
        <end position="451"/>
    </location>
</feature>
<reference evidence="4" key="1">
    <citation type="submission" date="2017-03" db="EMBL/GenBank/DDBJ databases">
        <title>Genomes of endolithic fungi from Antarctica.</title>
        <authorList>
            <person name="Coleine C."/>
            <person name="Masonjones S."/>
            <person name="Stajich J.E."/>
        </authorList>
    </citation>
    <scope>NUCLEOTIDE SEQUENCE [LARGE SCALE GENOMIC DNA]</scope>
    <source>
        <strain evidence="4">CCFEE 5527</strain>
    </source>
</reference>
<proteinExistence type="predicted"/>
<evidence type="ECO:0000256" key="2">
    <source>
        <dbReference type="SAM" id="Phobius"/>
    </source>
</evidence>
<protein>
    <submittedName>
        <fullName evidence="3">Uncharacterized protein</fullName>
    </submittedName>
</protein>
<feature type="compositionally biased region" description="Polar residues" evidence="1">
    <location>
        <begin position="117"/>
        <end position="137"/>
    </location>
</feature>
<feature type="compositionally biased region" description="Low complexity" evidence="1">
    <location>
        <begin position="264"/>
        <end position="283"/>
    </location>
</feature>
<organism evidence="3 4">
    <name type="scientific">Cryoendolithus antarcticus</name>
    <dbReference type="NCBI Taxonomy" id="1507870"/>
    <lineage>
        <taxon>Eukaryota</taxon>
        <taxon>Fungi</taxon>
        <taxon>Dikarya</taxon>
        <taxon>Ascomycota</taxon>
        <taxon>Pezizomycotina</taxon>
        <taxon>Dothideomycetes</taxon>
        <taxon>Dothideomycetidae</taxon>
        <taxon>Cladosporiales</taxon>
        <taxon>Cladosporiaceae</taxon>
        <taxon>Cryoendolithus</taxon>
    </lineage>
</organism>
<keyword evidence="2" id="KW-0472">Membrane</keyword>
<feature type="compositionally biased region" description="Acidic residues" evidence="1">
    <location>
        <begin position="144"/>
        <end position="155"/>
    </location>
</feature>
<accession>A0A1V8T8P3</accession>
<dbReference type="InParanoid" id="A0A1V8T8P3"/>
<keyword evidence="2" id="KW-0812">Transmembrane</keyword>
<feature type="transmembrane region" description="Helical" evidence="2">
    <location>
        <begin position="478"/>
        <end position="502"/>
    </location>
</feature>
<dbReference type="Proteomes" id="UP000192596">
    <property type="component" value="Unassembled WGS sequence"/>
</dbReference>
<name>A0A1V8T8P3_9PEZI</name>
<comment type="caution">
    <text evidence="3">The sequence shown here is derived from an EMBL/GenBank/DDBJ whole genome shotgun (WGS) entry which is preliminary data.</text>
</comment>
<feature type="compositionally biased region" description="Acidic residues" evidence="1">
    <location>
        <begin position="528"/>
        <end position="548"/>
    </location>
</feature>
<evidence type="ECO:0000256" key="1">
    <source>
        <dbReference type="SAM" id="MobiDB-lite"/>
    </source>
</evidence>
<sequence length="625" mass="66804">MSSYFTLPSFARAKKNTEALEKTNPTEPVLKDEDEQFLTKITSHGGPDNAGGAKDVPATQITDDGKEVEVSKDDDAVMKGDGAADQVAIPATKPDESTGDAEQTQSDPAPKDATAEAPSTDSKAEESSGTVAESAATSEKPEVTEEVEDPLEQTLEDTPAKKPELARKKSKRNKGLDLPSQEEAEAATKGLPSSDASKSQGGDGQAQGDKRTWASYLPTLKKSGNEGTGTASETKDSSAAADPSEKQDATATDDPMTRSWVQYASSLVPPASALPSLPSLPASWTKSKDKDSLSEPVYNEDGSINETATKDKQEKEVSVLLDNLSLSSINNRVFSFSADSQKYYDRFTQCLKDVMNGAPTAYEDMDKLMKEAGPTLEKKFESMPPFVQRLVKSLPAKLGGTMGPELLAMASEKPGNDMKVKMEKANKSGDPSIQAAETDSDPKKKQKTKIPGLKSLVSGQGMVASMLRNIVTFLRVRFPFLVGTTNVVMSLAVFILMFVFWYCHKRGKEVRLAKEQAALKEGDGAADVAEEDDDEIEVSDSEDGEEADEKTGEEITEKTTEPDSKADADDVAEKLAQEVEADSKGEGEKADVLNASEPKDVPLPETAADDGAKGAKLEESKSVGV</sequence>
<keyword evidence="4" id="KW-1185">Reference proteome</keyword>
<keyword evidence="2" id="KW-1133">Transmembrane helix</keyword>
<feature type="compositionally biased region" description="Basic and acidic residues" evidence="1">
    <location>
        <begin position="63"/>
        <end position="78"/>
    </location>
</feature>
<feature type="region of interest" description="Disordered" evidence="1">
    <location>
        <begin position="520"/>
        <end position="625"/>
    </location>
</feature>
<feature type="compositionally biased region" description="Basic and acidic residues" evidence="1">
    <location>
        <begin position="610"/>
        <end position="625"/>
    </location>
</feature>
<dbReference type="STRING" id="1507870.A0A1V8T8P3"/>
<evidence type="ECO:0000313" key="4">
    <source>
        <dbReference type="Proteomes" id="UP000192596"/>
    </source>
</evidence>
<dbReference type="AlphaFoldDB" id="A0A1V8T8P3"/>
<feature type="region of interest" description="Disordered" evidence="1">
    <location>
        <begin position="39"/>
        <end position="314"/>
    </location>
</feature>
<feature type="compositionally biased region" description="Basic and acidic residues" evidence="1">
    <location>
        <begin position="549"/>
        <end position="602"/>
    </location>
</feature>